<dbReference type="Proteomes" id="UP000182190">
    <property type="component" value="Unassembled WGS sequence"/>
</dbReference>
<gene>
    <name evidence="1" type="ORF">PL9631_900055</name>
</gene>
<evidence type="ECO:0000313" key="2">
    <source>
        <dbReference type="Proteomes" id="UP000182190"/>
    </source>
</evidence>
<organism evidence="1 2">
    <name type="scientific">Planktothrix paucivesiculata PCC 9631</name>
    <dbReference type="NCBI Taxonomy" id="671071"/>
    <lineage>
        <taxon>Bacteria</taxon>
        <taxon>Bacillati</taxon>
        <taxon>Cyanobacteriota</taxon>
        <taxon>Cyanophyceae</taxon>
        <taxon>Oscillatoriophycideae</taxon>
        <taxon>Oscillatoriales</taxon>
        <taxon>Microcoleaceae</taxon>
        <taxon>Planktothrix</taxon>
    </lineage>
</organism>
<comment type="caution">
    <text evidence="1">The sequence shown here is derived from an EMBL/GenBank/DDBJ whole genome shotgun (WGS) entry which is preliminary data.</text>
</comment>
<dbReference type="AlphaFoldDB" id="A0A7Z9C3Y1"/>
<dbReference type="EMBL" id="CZCS02000235">
    <property type="protein sequence ID" value="VXD24963.1"/>
    <property type="molecule type" value="Genomic_DNA"/>
</dbReference>
<reference evidence="1" key="1">
    <citation type="submission" date="2019-10" db="EMBL/GenBank/DDBJ databases">
        <authorList>
            <consortium name="Genoscope - CEA"/>
            <person name="William W."/>
        </authorList>
    </citation>
    <scope>NUCLEOTIDE SEQUENCE [LARGE SCALE GENOMIC DNA]</scope>
    <source>
        <strain evidence="1">BBR_PRJEB10994</strain>
    </source>
</reference>
<sequence length="70" mass="8094">MFFSSLTLHGFSINLTRIAIIFRKPLAGDDTRSTDRLLHSLQNLQFFVFAPTYTAKCRLLQDNVEQEFKA</sequence>
<proteinExistence type="predicted"/>
<keyword evidence="2" id="KW-1185">Reference proteome</keyword>
<accession>A0A7Z9C3Y1</accession>
<protein>
    <submittedName>
        <fullName evidence="1">Uncharacterized protein</fullName>
    </submittedName>
</protein>
<evidence type="ECO:0000313" key="1">
    <source>
        <dbReference type="EMBL" id="VXD24963.1"/>
    </source>
</evidence>
<name>A0A7Z9C3Y1_9CYAN</name>